<dbReference type="InterPro" id="IPR013766">
    <property type="entry name" value="Thioredoxin_domain"/>
</dbReference>
<dbReference type="GO" id="GO:0004791">
    <property type="term" value="F:thioredoxin-disulfide reductase (NADPH) activity"/>
    <property type="evidence" value="ECO:0007669"/>
    <property type="project" value="TreeGrafter"/>
</dbReference>
<name>A0A7S2UU79_9STRA</name>
<protein>
    <recommendedName>
        <fullName evidence="2">Thioredoxin domain-containing protein</fullName>
    </recommendedName>
</protein>
<keyword evidence="1" id="KW-0812">Transmembrane</keyword>
<dbReference type="InterPro" id="IPR012336">
    <property type="entry name" value="Thioredoxin-like_fold"/>
</dbReference>
<organism evidence="3">
    <name type="scientific">Fibrocapsa japonica</name>
    <dbReference type="NCBI Taxonomy" id="94617"/>
    <lineage>
        <taxon>Eukaryota</taxon>
        <taxon>Sar</taxon>
        <taxon>Stramenopiles</taxon>
        <taxon>Ochrophyta</taxon>
        <taxon>Raphidophyceae</taxon>
        <taxon>Chattonellales</taxon>
        <taxon>Chattonellaceae</taxon>
        <taxon>Fibrocapsa</taxon>
    </lineage>
</organism>
<dbReference type="GO" id="GO:0030178">
    <property type="term" value="P:negative regulation of Wnt signaling pathway"/>
    <property type="evidence" value="ECO:0007669"/>
    <property type="project" value="TreeGrafter"/>
</dbReference>
<feature type="transmembrane region" description="Helical" evidence="1">
    <location>
        <begin position="6"/>
        <end position="25"/>
    </location>
</feature>
<evidence type="ECO:0000256" key="1">
    <source>
        <dbReference type="SAM" id="Phobius"/>
    </source>
</evidence>
<keyword evidence="1" id="KW-1133">Transmembrane helix</keyword>
<proteinExistence type="predicted"/>
<dbReference type="InterPro" id="IPR036249">
    <property type="entry name" value="Thioredoxin-like_sf"/>
</dbReference>
<dbReference type="GO" id="GO:0031397">
    <property type="term" value="P:negative regulation of protein ubiquitination"/>
    <property type="evidence" value="ECO:0007669"/>
    <property type="project" value="TreeGrafter"/>
</dbReference>
<dbReference type="AlphaFoldDB" id="A0A7S2UU79"/>
<dbReference type="PANTHER" id="PTHR46472">
    <property type="entry name" value="NUCLEOREDOXIN"/>
    <property type="match status" value="1"/>
</dbReference>
<gene>
    <name evidence="3" type="ORF">FJAP1339_LOCUS1895</name>
</gene>
<dbReference type="GO" id="GO:0005634">
    <property type="term" value="C:nucleus"/>
    <property type="evidence" value="ECO:0007669"/>
    <property type="project" value="TreeGrafter"/>
</dbReference>
<reference evidence="3" key="1">
    <citation type="submission" date="2021-01" db="EMBL/GenBank/DDBJ databases">
        <authorList>
            <person name="Corre E."/>
            <person name="Pelletier E."/>
            <person name="Niang G."/>
            <person name="Scheremetjew M."/>
            <person name="Finn R."/>
            <person name="Kale V."/>
            <person name="Holt S."/>
            <person name="Cochrane G."/>
            <person name="Meng A."/>
            <person name="Brown T."/>
            <person name="Cohen L."/>
        </authorList>
    </citation>
    <scope>NUCLEOTIDE SEQUENCE</scope>
    <source>
        <strain evidence="3">CCMP1661</strain>
    </source>
</reference>
<dbReference type="EMBL" id="HBHR01004055">
    <property type="protein sequence ID" value="CAD9859376.1"/>
    <property type="molecule type" value="Transcribed_RNA"/>
</dbReference>
<accession>A0A7S2UU79</accession>
<dbReference type="Pfam" id="PF13905">
    <property type="entry name" value="Thioredoxin_8"/>
    <property type="match status" value="1"/>
</dbReference>
<dbReference type="PANTHER" id="PTHR46472:SF1">
    <property type="entry name" value="NUCLEOREDOXIN"/>
    <property type="match status" value="1"/>
</dbReference>
<evidence type="ECO:0000259" key="2">
    <source>
        <dbReference type="PROSITE" id="PS51352"/>
    </source>
</evidence>
<sequence length="188" mass="20661">MGNSRRFFFLVAASIGTITAVYLSYRLLKKRQRSIAIAMDIEVINGAKSFSSLLDASKAFTLLYFAASWCPDCVQFGPSLAKFMEQIDLSKQVQVVLVSSDRDEEAMMAHLKSFPGMLAVGYNDPARQELKRELGICAAKEVGELQVTRKGGIPTVIVLNKDFCRVTDAGAQDIEQLGASAVSKWNQI</sequence>
<dbReference type="SUPFAM" id="SSF52833">
    <property type="entry name" value="Thioredoxin-like"/>
    <property type="match status" value="1"/>
</dbReference>
<keyword evidence="1" id="KW-0472">Membrane</keyword>
<feature type="domain" description="Thioredoxin" evidence="2">
    <location>
        <begin position="28"/>
        <end position="187"/>
    </location>
</feature>
<evidence type="ECO:0000313" key="3">
    <source>
        <dbReference type="EMBL" id="CAD9859376.1"/>
    </source>
</evidence>
<dbReference type="Gene3D" id="3.40.30.10">
    <property type="entry name" value="Glutaredoxin"/>
    <property type="match status" value="1"/>
</dbReference>
<dbReference type="PROSITE" id="PS51352">
    <property type="entry name" value="THIOREDOXIN_2"/>
    <property type="match status" value="1"/>
</dbReference>